<evidence type="ECO:0000313" key="9">
    <source>
        <dbReference type="EMBL" id="KAA8635275.1"/>
    </source>
</evidence>
<feature type="transmembrane region" description="Helical" evidence="7">
    <location>
        <begin position="231"/>
        <end position="256"/>
    </location>
</feature>
<keyword evidence="3" id="KW-0813">Transport</keyword>
<evidence type="ECO:0000259" key="8">
    <source>
        <dbReference type="PROSITE" id="PS50850"/>
    </source>
</evidence>
<keyword evidence="4 7" id="KW-0812">Transmembrane</keyword>
<dbReference type="EMBL" id="NMPR01000013">
    <property type="protein sequence ID" value="KAA8635275.1"/>
    <property type="molecule type" value="Genomic_DNA"/>
</dbReference>
<dbReference type="CDD" id="cd17316">
    <property type="entry name" value="MFS_SV2_like"/>
    <property type="match status" value="1"/>
</dbReference>
<dbReference type="GO" id="GO:0016020">
    <property type="term" value="C:membrane"/>
    <property type="evidence" value="ECO:0007669"/>
    <property type="project" value="UniProtKB-SubCell"/>
</dbReference>
<evidence type="ECO:0000256" key="3">
    <source>
        <dbReference type="ARBA" id="ARBA00022448"/>
    </source>
</evidence>
<feature type="transmembrane region" description="Helical" evidence="7">
    <location>
        <begin position="377"/>
        <end position="397"/>
    </location>
</feature>
<keyword evidence="6 7" id="KW-0472">Membrane</keyword>
<dbReference type="GO" id="GO:0022857">
    <property type="term" value="F:transmembrane transporter activity"/>
    <property type="evidence" value="ECO:0007669"/>
    <property type="project" value="InterPro"/>
</dbReference>
<organism evidence="9 10">
    <name type="scientific">Sordaria macrospora</name>
    <dbReference type="NCBI Taxonomy" id="5147"/>
    <lineage>
        <taxon>Eukaryota</taxon>
        <taxon>Fungi</taxon>
        <taxon>Dikarya</taxon>
        <taxon>Ascomycota</taxon>
        <taxon>Pezizomycotina</taxon>
        <taxon>Sordariomycetes</taxon>
        <taxon>Sordariomycetidae</taxon>
        <taxon>Sordariales</taxon>
        <taxon>Sordariaceae</taxon>
        <taxon>Sordaria</taxon>
    </lineage>
</organism>
<evidence type="ECO:0000256" key="4">
    <source>
        <dbReference type="ARBA" id="ARBA00022692"/>
    </source>
</evidence>
<dbReference type="InterPro" id="IPR036259">
    <property type="entry name" value="MFS_trans_sf"/>
</dbReference>
<feature type="transmembrane region" description="Helical" evidence="7">
    <location>
        <begin position="409"/>
        <end position="427"/>
    </location>
</feature>
<feature type="transmembrane region" description="Helical" evidence="7">
    <location>
        <begin position="466"/>
        <end position="488"/>
    </location>
</feature>
<feature type="transmembrane region" description="Helical" evidence="7">
    <location>
        <begin position="131"/>
        <end position="150"/>
    </location>
</feature>
<dbReference type="FunFam" id="1.20.1250.20:FF:000171">
    <property type="entry name" value="MFS general substrate transporter"/>
    <property type="match status" value="1"/>
</dbReference>
<dbReference type="PANTHER" id="PTHR23511:SF12">
    <property type="entry name" value="TRANSPORTER, PUTATIVE (AFU_ORTHOLOGUE AFUA_7G01740)-RELATED"/>
    <property type="match status" value="1"/>
</dbReference>
<name>A0A8S9A3Q3_SORMA</name>
<feature type="transmembrane region" description="Helical" evidence="7">
    <location>
        <begin position="494"/>
        <end position="515"/>
    </location>
</feature>
<feature type="transmembrane region" description="Helical" evidence="7">
    <location>
        <begin position="105"/>
        <end position="124"/>
    </location>
</feature>
<dbReference type="InterPro" id="IPR011701">
    <property type="entry name" value="MFS"/>
</dbReference>
<reference evidence="9 10" key="1">
    <citation type="submission" date="2017-07" db="EMBL/GenBank/DDBJ databases">
        <title>Genome sequence of the Sordaria macrospora wild type strain R19027.</title>
        <authorList>
            <person name="Nowrousian M."/>
            <person name="Teichert I."/>
            <person name="Kueck U."/>
        </authorList>
    </citation>
    <scope>NUCLEOTIDE SEQUENCE [LARGE SCALE GENOMIC DNA]</scope>
    <source>
        <strain evidence="9 10">R19027</strain>
        <tissue evidence="9">Mycelium</tissue>
    </source>
</reference>
<sequence length="523" mass="56802">MEDIKASTKTVPTALETVPKSEHKTVVDSSNDDAIIPQGHIDPVFEAKARVLNRAIQDIGMGWYQWQLFVVVGFGWASDNAWPIITSLIFTPIANEFHPSRPPLLSLSQNIGLLAGAIFWGFGCDIFGRKLAFTLTLGVTAVFGMAAAGAPNFAGIGVFAALWSFGVGGNLPVDSAIFLEFLPASHQFLLTILSIDWALAQLIATLIAWPLLGNLTCQQDTVCRRGDNMGWRYFVITMGGLTLIMFLVRFLCFTIFESPKYLMGKGNDEEAVRVVHEVARRNGKTSSLTVADLKACEPEGYVHKANVADAVKRRLEDVKFDRVRTLFSTKRLALSTGLIMAVWAFIGLGYPLYNAFIPYIQAIKGAEFGDGSTYLTYRNSLIIAAIGVPGALLGGYLVEIPRLGRKGTLSISTILTGVFLYCSTTALNSAALLGWQCAFNFCSNIMYAVLYSFTPELFPTPERGTGNALTATCNRIFGIMAPIIAMFADLRTSAPVYTSGALFIFSGLLVLALPFESRGKAAL</sequence>
<feature type="domain" description="Major facilitator superfamily (MFS) profile" evidence="8">
    <location>
        <begin position="53"/>
        <end position="518"/>
    </location>
</feature>
<comment type="similarity">
    <text evidence="2">Belongs to the major facilitator superfamily.</text>
</comment>
<evidence type="ECO:0000313" key="10">
    <source>
        <dbReference type="Proteomes" id="UP000433876"/>
    </source>
</evidence>
<evidence type="ECO:0000256" key="2">
    <source>
        <dbReference type="ARBA" id="ARBA00008335"/>
    </source>
</evidence>
<dbReference type="InterPro" id="IPR020846">
    <property type="entry name" value="MFS_dom"/>
</dbReference>
<feature type="transmembrane region" description="Helical" evidence="7">
    <location>
        <begin position="332"/>
        <end position="353"/>
    </location>
</feature>
<dbReference type="VEuPathDB" id="FungiDB:SMAC_01620"/>
<dbReference type="Gene3D" id="1.20.1250.20">
    <property type="entry name" value="MFS general substrate transporter like domains"/>
    <property type="match status" value="1"/>
</dbReference>
<dbReference type="SUPFAM" id="SSF103473">
    <property type="entry name" value="MFS general substrate transporter"/>
    <property type="match status" value="1"/>
</dbReference>
<dbReference type="PANTHER" id="PTHR23511">
    <property type="entry name" value="SYNAPTIC VESICLE GLYCOPROTEIN 2"/>
    <property type="match status" value="1"/>
</dbReference>
<accession>A0A8S9A3Q3</accession>
<comment type="caution">
    <text evidence="9">The sequence shown here is derived from an EMBL/GenBank/DDBJ whole genome shotgun (WGS) entry which is preliminary data.</text>
</comment>
<gene>
    <name evidence="9" type="ORF">SMACR_01620</name>
</gene>
<feature type="transmembrane region" description="Helical" evidence="7">
    <location>
        <begin position="156"/>
        <end position="181"/>
    </location>
</feature>
<dbReference type="OMA" id="LLWFIWM"/>
<evidence type="ECO:0000256" key="7">
    <source>
        <dbReference type="SAM" id="Phobius"/>
    </source>
</evidence>
<dbReference type="PROSITE" id="PS50850">
    <property type="entry name" value="MFS"/>
    <property type="match status" value="1"/>
</dbReference>
<feature type="transmembrane region" description="Helical" evidence="7">
    <location>
        <begin position="63"/>
        <end position="85"/>
    </location>
</feature>
<evidence type="ECO:0000256" key="1">
    <source>
        <dbReference type="ARBA" id="ARBA00004141"/>
    </source>
</evidence>
<feature type="transmembrane region" description="Helical" evidence="7">
    <location>
        <begin position="188"/>
        <end position="211"/>
    </location>
</feature>
<proteinExistence type="inferred from homology"/>
<feature type="transmembrane region" description="Helical" evidence="7">
    <location>
        <begin position="433"/>
        <end position="454"/>
    </location>
</feature>
<keyword evidence="5 7" id="KW-1133">Transmembrane helix</keyword>
<dbReference type="Pfam" id="PF07690">
    <property type="entry name" value="MFS_1"/>
    <property type="match status" value="1"/>
</dbReference>
<protein>
    <recommendedName>
        <fullName evidence="8">Major facilitator superfamily (MFS) profile domain-containing protein</fullName>
    </recommendedName>
</protein>
<dbReference type="Proteomes" id="UP000433876">
    <property type="component" value="Unassembled WGS sequence"/>
</dbReference>
<comment type="subcellular location">
    <subcellularLocation>
        <location evidence="1">Membrane</location>
        <topology evidence="1">Multi-pass membrane protein</topology>
    </subcellularLocation>
</comment>
<evidence type="ECO:0000256" key="6">
    <source>
        <dbReference type="ARBA" id="ARBA00023136"/>
    </source>
</evidence>
<evidence type="ECO:0000256" key="5">
    <source>
        <dbReference type="ARBA" id="ARBA00022989"/>
    </source>
</evidence>
<dbReference type="AlphaFoldDB" id="A0A8S9A3Q3"/>